<evidence type="ECO:0000256" key="5">
    <source>
        <dbReference type="SAM" id="Phobius"/>
    </source>
</evidence>
<dbReference type="InterPro" id="IPR003245">
    <property type="entry name" value="Phytocyanin_dom"/>
</dbReference>
<keyword evidence="6" id="KW-0732">Signal</keyword>
<feature type="transmembrane region" description="Helical" evidence="5">
    <location>
        <begin position="138"/>
        <end position="156"/>
    </location>
</feature>
<gene>
    <name evidence="9" type="primary">LOC110410365</name>
</gene>
<dbReference type="Gene3D" id="2.60.40.420">
    <property type="entry name" value="Cupredoxins - blue copper proteins"/>
    <property type="match status" value="1"/>
</dbReference>
<dbReference type="PANTHER" id="PTHR33021">
    <property type="entry name" value="BLUE COPPER PROTEIN"/>
    <property type="match status" value="1"/>
</dbReference>
<dbReference type="Pfam" id="PF02298">
    <property type="entry name" value="Cu_bind_like"/>
    <property type="match status" value="1"/>
</dbReference>
<dbReference type="RefSeq" id="XP_021275691.1">
    <property type="nucleotide sequence ID" value="XM_021420016.1"/>
</dbReference>
<evidence type="ECO:0000256" key="3">
    <source>
        <dbReference type="ARBA" id="ARBA00023157"/>
    </source>
</evidence>
<keyword evidence="5" id="KW-1133">Transmembrane helix</keyword>
<keyword evidence="4" id="KW-0325">Glycoprotein</keyword>
<feature type="domain" description="Phytocyanin" evidence="7">
    <location>
        <begin position="24"/>
        <end position="124"/>
    </location>
</feature>
<evidence type="ECO:0000259" key="7">
    <source>
        <dbReference type="PROSITE" id="PS51485"/>
    </source>
</evidence>
<sequence>MASRVSLVGLLIVALTLPEIANAAEYQVGDSFGLAFPPSTDFYANWASNKTFQAGDSVVFNRNGTHTATRVSKEDYDACNTTGGTILVTSGVDVRLDVNGTYYFICSVGTHCQQGIKVAFVVGDGEFDDLDRGSAPSLTVGGTISAILATLMICFFE</sequence>
<dbReference type="SUPFAM" id="SSF49503">
    <property type="entry name" value="Cupredoxins"/>
    <property type="match status" value="1"/>
</dbReference>
<feature type="chain" id="PRO_5026859523" evidence="6">
    <location>
        <begin position="24"/>
        <end position="157"/>
    </location>
</feature>
<dbReference type="PANTHER" id="PTHR33021:SF497">
    <property type="entry name" value="PHYTOCYANIN DOMAIN-CONTAINING PROTEIN"/>
    <property type="match status" value="1"/>
</dbReference>
<dbReference type="InterPro" id="IPR008972">
    <property type="entry name" value="Cupredoxin"/>
</dbReference>
<accession>A0A6J0ZLL8</accession>
<dbReference type="InterPro" id="IPR028871">
    <property type="entry name" value="BlueCu_1_BS"/>
</dbReference>
<keyword evidence="2" id="KW-0186">Copper</keyword>
<dbReference type="Proteomes" id="UP000504621">
    <property type="component" value="Unplaced"/>
</dbReference>
<dbReference type="PROSITE" id="PS00196">
    <property type="entry name" value="COPPER_BLUE"/>
    <property type="match status" value="1"/>
</dbReference>
<reference evidence="9" key="1">
    <citation type="submission" date="2025-08" db="UniProtKB">
        <authorList>
            <consortium name="RefSeq"/>
        </authorList>
    </citation>
    <scope>IDENTIFICATION</scope>
    <source>
        <tissue evidence="9">Leaf</tissue>
    </source>
</reference>
<evidence type="ECO:0000256" key="1">
    <source>
        <dbReference type="ARBA" id="ARBA00022723"/>
    </source>
</evidence>
<keyword evidence="5" id="KW-0812">Transmembrane</keyword>
<organism evidence="8 9">
    <name type="scientific">Herrania umbratica</name>
    <dbReference type="NCBI Taxonomy" id="108875"/>
    <lineage>
        <taxon>Eukaryota</taxon>
        <taxon>Viridiplantae</taxon>
        <taxon>Streptophyta</taxon>
        <taxon>Embryophyta</taxon>
        <taxon>Tracheophyta</taxon>
        <taxon>Spermatophyta</taxon>
        <taxon>Magnoliopsida</taxon>
        <taxon>eudicotyledons</taxon>
        <taxon>Gunneridae</taxon>
        <taxon>Pentapetalae</taxon>
        <taxon>rosids</taxon>
        <taxon>malvids</taxon>
        <taxon>Malvales</taxon>
        <taxon>Malvaceae</taxon>
        <taxon>Byttnerioideae</taxon>
        <taxon>Herrania</taxon>
    </lineage>
</organism>
<dbReference type="AlphaFoldDB" id="A0A6J0ZLL8"/>
<keyword evidence="8" id="KW-1185">Reference proteome</keyword>
<evidence type="ECO:0000256" key="6">
    <source>
        <dbReference type="SAM" id="SignalP"/>
    </source>
</evidence>
<keyword evidence="1" id="KW-0479">Metal-binding</keyword>
<evidence type="ECO:0000313" key="8">
    <source>
        <dbReference type="Proteomes" id="UP000504621"/>
    </source>
</evidence>
<proteinExistence type="predicted"/>
<dbReference type="FunFam" id="2.60.40.420:FF:000034">
    <property type="entry name" value="Cupredoxin superfamily protein"/>
    <property type="match status" value="1"/>
</dbReference>
<protein>
    <submittedName>
        <fullName evidence="9">Chemocyanin-like</fullName>
    </submittedName>
</protein>
<dbReference type="GO" id="GO:0005886">
    <property type="term" value="C:plasma membrane"/>
    <property type="evidence" value="ECO:0007669"/>
    <property type="project" value="TreeGrafter"/>
</dbReference>
<dbReference type="OrthoDB" id="2015260at2759"/>
<dbReference type="GO" id="GO:0046872">
    <property type="term" value="F:metal ion binding"/>
    <property type="evidence" value="ECO:0007669"/>
    <property type="project" value="UniProtKB-KW"/>
</dbReference>
<dbReference type="GeneID" id="110410365"/>
<name>A0A6J0ZLL8_9ROSI</name>
<dbReference type="PROSITE" id="PS51485">
    <property type="entry name" value="PHYTOCYANIN"/>
    <property type="match status" value="1"/>
</dbReference>
<evidence type="ECO:0000256" key="2">
    <source>
        <dbReference type="ARBA" id="ARBA00023008"/>
    </source>
</evidence>
<keyword evidence="5" id="KW-0472">Membrane</keyword>
<evidence type="ECO:0000256" key="4">
    <source>
        <dbReference type="ARBA" id="ARBA00023180"/>
    </source>
</evidence>
<dbReference type="InterPro" id="IPR039391">
    <property type="entry name" value="Phytocyanin-like"/>
</dbReference>
<evidence type="ECO:0000313" key="9">
    <source>
        <dbReference type="RefSeq" id="XP_021275691.1"/>
    </source>
</evidence>
<feature type="signal peptide" evidence="6">
    <location>
        <begin position="1"/>
        <end position="23"/>
    </location>
</feature>
<dbReference type="GO" id="GO:0009055">
    <property type="term" value="F:electron transfer activity"/>
    <property type="evidence" value="ECO:0007669"/>
    <property type="project" value="InterPro"/>
</dbReference>
<keyword evidence="3" id="KW-1015">Disulfide bond</keyword>